<protein>
    <submittedName>
        <fullName evidence="1">Uncharacterized protein</fullName>
    </submittedName>
</protein>
<name>A0ACC2L9F2_PERAE</name>
<keyword evidence="2" id="KW-1185">Reference proteome</keyword>
<evidence type="ECO:0000313" key="2">
    <source>
        <dbReference type="Proteomes" id="UP001234297"/>
    </source>
</evidence>
<proteinExistence type="predicted"/>
<comment type="caution">
    <text evidence="1">The sequence shown here is derived from an EMBL/GenBank/DDBJ whole genome shotgun (WGS) entry which is preliminary data.</text>
</comment>
<gene>
    <name evidence="1" type="ORF">MRB53_022992</name>
</gene>
<sequence>MAEALLTSVADRLVGFTLGEVQSCRQISDDIVWLRGELSMMQALFRDADRRSATDQAFKEWLEQVTNVAFKIEDFLDYYGYRENLSKSHPAPHGASFQLRRRIANLFSISRRLTESFIDTGNTADEIASIKKEVECISKRAQTYGLHRTREEGESSISRDRQHRFSYSPLVEDVEMVGFDADVRLLMDWLLLEDENIPWSIMCMVGMGGSGKTALANRVYTLAHNHFDHHLWVNASKYCRAYDLLKAIIKTFMQSQSSNLGGNRYVLVIDDFSFCTPVVVSRLSLLFNGTGKIILTSRQNITASLGNENLIVRKIKPLPHEFAWDLFRNKAFRFYSSPGICPEYLIDVATEIVRRCSGLPLAIVLMGGELSSYRVRDIMHEMALSNFKDGFGLFDKAQLSQTIQKRYLAIHEEANVTLSGKKHMKARALLVFEKFNFTEVLPSLIFLRVLCLDGTCICQLPDQVVDLCYLTYLGLRSTLIKDLPHSLGKLHNLETLDVRDTKVRILPPSIANIRKLRHLLLRNMKIHSIHRLVSIPDGISDFCLLQTLSGVKVSAHLLFQLRNLKVEQLKKLYVSVTRQDREVLFDRINRMVNLSSLKIECRDPNGKYAELSVGTLPPLPEYLEKLTLGGHITELPPWFARFNSLRVLQLVNSKLAYDPLRNLSNLPNLVSLSLFHAYIGREMGCGQGGFPKLRHLRITNLDKLEEWTPIELGTMPCIQFLSIIDCSELRMLPQGFEQLITLQNLELIAMPEEFIRRLTMEDFYKVQHISKVTDLPGANVKSASLESMQIDKRPLRLETPRSSSGRGNRTSFLDETGEQCSVQDFRRKIDPES</sequence>
<reference evidence="1 2" key="1">
    <citation type="journal article" date="2022" name="Hortic Res">
        <title>A haplotype resolved chromosomal level avocado genome allows analysis of novel avocado genes.</title>
        <authorList>
            <person name="Nath O."/>
            <person name="Fletcher S.J."/>
            <person name="Hayward A."/>
            <person name="Shaw L.M."/>
            <person name="Masouleh A.K."/>
            <person name="Furtado A."/>
            <person name="Henry R.J."/>
            <person name="Mitter N."/>
        </authorList>
    </citation>
    <scope>NUCLEOTIDE SEQUENCE [LARGE SCALE GENOMIC DNA]</scope>
    <source>
        <strain evidence="2">cv. Hass</strain>
    </source>
</reference>
<dbReference type="Proteomes" id="UP001234297">
    <property type="component" value="Chromosome 7"/>
</dbReference>
<accession>A0ACC2L9F2</accession>
<dbReference type="EMBL" id="CM056815">
    <property type="protein sequence ID" value="KAJ8629669.1"/>
    <property type="molecule type" value="Genomic_DNA"/>
</dbReference>
<evidence type="ECO:0000313" key="1">
    <source>
        <dbReference type="EMBL" id="KAJ8629669.1"/>
    </source>
</evidence>
<organism evidence="1 2">
    <name type="scientific">Persea americana</name>
    <name type="common">Avocado</name>
    <dbReference type="NCBI Taxonomy" id="3435"/>
    <lineage>
        <taxon>Eukaryota</taxon>
        <taxon>Viridiplantae</taxon>
        <taxon>Streptophyta</taxon>
        <taxon>Embryophyta</taxon>
        <taxon>Tracheophyta</taxon>
        <taxon>Spermatophyta</taxon>
        <taxon>Magnoliopsida</taxon>
        <taxon>Magnoliidae</taxon>
        <taxon>Laurales</taxon>
        <taxon>Lauraceae</taxon>
        <taxon>Persea</taxon>
    </lineage>
</organism>